<evidence type="ECO:0008006" key="4">
    <source>
        <dbReference type="Google" id="ProtNLM"/>
    </source>
</evidence>
<keyword evidence="1" id="KW-0732">Signal</keyword>
<gene>
    <name evidence="2" type="ORF">DL237_12640</name>
</gene>
<name>A0A399IYX5_9RHOB</name>
<dbReference type="AlphaFoldDB" id="A0A399IYX5"/>
<organism evidence="2 3">
    <name type="scientific">Pseudooceanicola sediminis</name>
    <dbReference type="NCBI Taxonomy" id="2211117"/>
    <lineage>
        <taxon>Bacteria</taxon>
        <taxon>Pseudomonadati</taxon>
        <taxon>Pseudomonadota</taxon>
        <taxon>Alphaproteobacteria</taxon>
        <taxon>Rhodobacterales</taxon>
        <taxon>Paracoccaceae</taxon>
        <taxon>Pseudooceanicola</taxon>
    </lineage>
</organism>
<evidence type="ECO:0000313" key="2">
    <source>
        <dbReference type="EMBL" id="RII38353.1"/>
    </source>
</evidence>
<proteinExistence type="predicted"/>
<keyword evidence="3" id="KW-1185">Reference proteome</keyword>
<evidence type="ECO:0000313" key="3">
    <source>
        <dbReference type="Proteomes" id="UP000265848"/>
    </source>
</evidence>
<feature type="signal peptide" evidence="1">
    <location>
        <begin position="1"/>
        <end position="24"/>
    </location>
</feature>
<reference evidence="2 3" key="1">
    <citation type="submission" date="2018-08" db="EMBL/GenBank/DDBJ databases">
        <title>Pseudooceanicola sediminis CY03 in the family Rhodobacteracea.</title>
        <authorList>
            <person name="Zhang Y.-J."/>
        </authorList>
    </citation>
    <scope>NUCLEOTIDE SEQUENCE [LARGE SCALE GENOMIC DNA]</scope>
    <source>
        <strain evidence="2 3">CY03</strain>
    </source>
</reference>
<dbReference type="EMBL" id="QWJJ01000010">
    <property type="protein sequence ID" value="RII38353.1"/>
    <property type="molecule type" value="Genomic_DNA"/>
</dbReference>
<dbReference type="Proteomes" id="UP000265848">
    <property type="component" value="Unassembled WGS sequence"/>
</dbReference>
<comment type="caution">
    <text evidence="2">The sequence shown here is derived from an EMBL/GenBank/DDBJ whole genome shotgun (WGS) entry which is preliminary data.</text>
</comment>
<evidence type="ECO:0000256" key="1">
    <source>
        <dbReference type="SAM" id="SignalP"/>
    </source>
</evidence>
<protein>
    <recommendedName>
        <fullName evidence="4">DUF2125 domain-containing protein</fullName>
    </recommendedName>
</protein>
<feature type="chain" id="PRO_5017293518" description="DUF2125 domain-containing protein" evidence="1">
    <location>
        <begin position="25"/>
        <end position="485"/>
    </location>
</feature>
<sequence length="485" mass="51219">MFMRTPLVISGLFLAQAFATPAFSLTPEEVWTEWNTALDGSGIHVTADVERLDQQMNITHLTLRLPPDDEGGSAELSLGGITLAPVGDGTVRITLEPDTPFALTTPGPTLRGHYAQAGFVMTASGAPGDTDYAYRAQTLNLRIDEMSGPDGAVQQMQPPITLIADAPSGQASLGTRDRISLTQSSAIDSLRVSVQQTDPKVGDLSLNLMAKTLKSDTESWIDPARVAQDGLRAARHYSSAQSFGAADMQFSLVDGSDSLYLQSDSQGGQSTTTLDGTGLSYDMTASQTTLGVRGSDIPFALQTSIGQVRAAASGPTQPQDSPQPFSLTVALDQVTLPDIAWAILDATGKLPRDPISLTLEMTGEGRLLANDQPPEITSLNVENFDLRGLGAQISADGAFDADPAQRSRFGAYPKFTGQLNVRAKGVMSVIQTLTSTGILPPSVGFSSALYAGMFARQVNGPDDLATTLKVTPDEEIMINGQVISP</sequence>
<accession>A0A399IYX5</accession>